<keyword evidence="7" id="KW-1185">Reference proteome</keyword>
<proteinExistence type="inferred from homology"/>
<keyword evidence="3" id="KW-0813">Transport</keyword>
<evidence type="ECO:0000256" key="4">
    <source>
        <dbReference type="ARBA" id="ARBA00022729"/>
    </source>
</evidence>
<dbReference type="GO" id="GO:0030313">
    <property type="term" value="C:cell envelope"/>
    <property type="evidence" value="ECO:0007669"/>
    <property type="project" value="UniProtKB-SubCell"/>
</dbReference>
<comment type="subcellular location">
    <subcellularLocation>
        <location evidence="1">Cell envelope</location>
    </subcellularLocation>
</comment>
<dbReference type="Pfam" id="PF13416">
    <property type="entry name" value="SBP_bac_8"/>
    <property type="match status" value="1"/>
</dbReference>
<name>A0A7W5APV9_9ACTN</name>
<sequence length="553" mass="60107">MASPPSRRAFLELLALGAATTTAGPLLTGCSKSPAGSGTAQNLNAFDAILPAQQDLAIGVKPDILGTRPVPDGYTRYPTGLVDAVPGKPGTSGRPITAMTPVWGPAPPGTGRSAYLQAVNAELGTPVEFTVQDGNTYADKLNAMLGARDVPELLCVPGWEIEKIPRFAQATQLLFTDLTDRLRGEAVRSYPMLGSFPTAAWRNAVWNGRLFAIPNPADAPFPYALFTRKDLLDARGSAMPAGLDELLVLAKEITDPARGVWAFSDLFAMMQMYHRVPGAKGGWRLTADRTPEFKYETPEYRQALEVMTKIYRDGLVHPDLAASKGADQDQLFASGSIVFAQAGLGFWQAAQARQQKINPKLNFQPVPVFAAGGGDPLVWGADQPISYTFLRKDLAPERIDELLRIINWCSAPLGTAEARLRDYGIAGKHHTATPNGPVRTPLALTENVNQYFFISGRNPSVGPFPDTPNYVRDALTYSNNIVRHLERDPWEGLKVEMPTAYKAGAVPFEEKFTDVLRGRRPLSDVDAIVREWRENGGEQARALLAKALSEAGR</sequence>
<dbReference type="PANTHER" id="PTHR43649">
    <property type="entry name" value="ARABINOSE-BINDING PROTEIN-RELATED"/>
    <property type="match status" value="1"/>
</dbReference>
<accession>A0A7W5APV9</accession>
<evidence type="ECO:0000313" key="7">
    <source>
        <dbReference type="Proteomes" id="UP000590749"/>
    </source>
</evidence>
<gene>
    <name evidence="6" type="ORF">FHR83_007984</name>
</gene>
<dbReference type="Proteomes" id="UP000590749">
    <property type="component" value="Unassembled WGS sequence"/>
</dbReference>
<evidence type="ECO:0000256" key="5">
    <source>
        <dbReference type="SAM" id="MobiDB-lite"/>
    </source>
</evidence>
<dbReference type="Gene3D" id="3.40.190.10">
    <property type="entry name" value="Periplasmic binding protein-like II"/>
    <property type="match status" value="1"/>
</dbReference>
<organism evidence="6 7">
    <name type="scientific">Actinoplanes campanulatus</name>
    <dbReference type="NCBI Taxonomy" id="113559"/>
    <lineage>
        <taxon>Bacteria</taxon>
        <taxon>Bacillati</taxon>
        <taxon>Actinomycetota</taxon>
        <taxon>Actinomycetes</taxon>
        <taxon>Micromonosporales</taxon>
        <taxon>Micromonosporaceae</taxon>
        <taxon>Actinoplanes</taxon>
    </lineage>
</organism>
<dbReference type="EMBL" id="JACHXF010000024">
    <property type="protein sequence ID" value="MBB3100262.1"/>
    <property type="molecule type" value="Genomic_DNA"/>
</dbReference>
<reference evidence="6 7" key="1">
    <citation type="submission" date="2020-08" db="EMBL/GenBank/DDBJ databases">
        <title>Genomic Encyclopedia of Type Strains, Phase III (KMG-III): the genomes of soil and plant-associated and newly described type strains.</title>
        <authorList>
            <person name="Whitman W."/>
        </authorList>
    </citation>
    <scope>NUCLEOTIDE SEQUENCE [LARGE SCALE GENOMIC DNA]</scope>
    <source>
        <strain evidence="6 7">CECT 3287</strain>
    </source>
</reference>
<dbReference type="PROSITE" id="PS51257">
    <property type="entry name" value="PROKAR_LIPOPROTEIN"/>
    <property type="match status" value="1"/>
</dbReference>
<dbReference type="InterPro" id="IPR006059">
    <property type="entry name" value="SBP"/>
</dbReference>
<evidence type="ECO:0000313" key="6">
    <source>
        <dbReference type="EMBL" id="MBB3100262.1"/>
    </source>
</evidence>
<dbReference type="SUPFAM" id="SSF53850">
    <property type="entry name" value="Periplasmic binding protein-like II"/>
    <property type="match status" value="1"/>
</dbReference>
<comment type="caution">
    <text evidence="6">The sequence shown here is derived from an EMBL/GenBank/DDBJ whole genome shotgun (WGS) entry which is preliminary data.</text>
</comment>
<evidence type="ECO:0000256" key="2">
    <source>
        <dbReference type="ARBA" id="ARBA00008520"/>
    </source>
</evidence>
<protein>
    <submittedName>
        <fullName evidence="6">Putative aldouronate transport system substrate-binding protein</fullName>
    </submittedName>
</protein>
<dbReference type="RefSeq" id="WP_183226322.1">
    <property type="nucleotide sequence ID" value="NZ_BMPW01000025.1"/>
</dbReference>
<dbReference type="AlphaFoldDB" id="A0A7W5APV9"/>
<comment type="similarity">
    <text evidence="2">Belongs to the bacterial solute-binding protein 1 family.</text>
</comment>
<dbReference type="PROSITE" id="PS51318">
    <property type="entry name" value="TAT"/>
    <property type="match status" value="1"/>
</dbReference>
<keyword evidence="4" id="KW-0732">Signal</keyword>
<feature type="region of interest" description="Disordered" evidence="5">
    <location>
        <begin position="81"/>
        <end position="100"/>
    </location>
</feature>
<dbReference type="PANTHER" id="PTHR43649:SF31">
    <property type="entry name" value="SN-GLYCEROL-3-PHOSPHATE-BINDING PERIPLASMIC PROTEIN UGPB"/>
    <property type="match status" value="1"/>
</dbReference>
<evidence type="ECO:0000256" key="3">
    <source>
        <dbReference type="ARBA" id="ARBA00022448"/>
    </source>
</evidence>
<evidence type="ECO:0000256" key="1">
    <source>
        <dbReference type="ARBA" id="ARBA00004196"/>
    </source>
</evidence>
<dbReference type="InterPro" id="IPR006311">
    <property type="entry name" value="TAT_signal"/>
</dbReference>
<dbReference type="InterPro" id="IPR050490">
    <property type="entry name" value="Bact_solute-bd_prot1"/>
</dbReference>